<keyword evidence="2" id="KW-1185">Reference proteome</keyword>
<dbReference type="Proteomes" id="UP000663879">
    <property type="component" value="Unassembled WGS sequence"/>
</dbReference>
<dbReference type="EMBL" id="CAJNOC010003853">
    <property type="protein sequence ID" value="CAF1000306.1"/>
    <property type="molecule type" value="Genomic_DNA"/>
</dbReference>
<dbReference type="OrthoDB" id="424490at2759"/>
<feature type="non-terminal residue" evidence="1">
    <location>
        <position position="1"/>
    </location>
</feature>
<sequence length="97" mass="11180">MHETTGTRYGVVIISRNSINKPVNNELQLISNKDLDVDQHVVDVINQKLRKDIKRPQIWSFGLAQRKNLTKNENGKGYFEVVPNCDAQTLLKLIYDK</sequence>
<accession>A0A814GSE3</accession>
<organism evidence="1 2">
    <name type="scientific">Brachionus calyciflorus</name>
    <dbReference type="NCBI Taxonomy" id="104777"/>
    <lineage>
        <taxon>Eukaryota</taxon>
        <taxon>Metazoa</taxon>
        <taxon>Spiralia</taxon>
        <taxon>Gnathifera</taxon>
        <taxon>Rotifera</taxon>
        <taxon>Eurotatoria</taxon>
        <taxon>Monogononta</taxon>
        <taxon>Pseudotrocha</taxon>
        <taxon>Ploima</taxon>
        <taxon>Brachionidae</taxon>
        <taxon>Brachionus</taxon>
    </lineage>
</organism>
<evidence type="ECO:0000313" key="1">
    <source>
        <dbReference type="EMBL" id="CAF1000306.1"/>
    </source>
</evidence>
<gene>
    <name evidence="1" type="ORF">OXX778_LOCUS16370</name>
</gene>
<comment type="caution">
    <text evidence="1">The sequence shown here is derived from an EMBL/GenBank/DDBJ whole genome shotgun (WGS) entry which is preliminary data.</text>
</comment>
<evidence type="ECO:0000313" key="2">
    <source>
        <dbReference type="Proteomes" id="UP000663879"/>
    </source>
</evidence>
<proteinExistence type="predicted"/>
<name>A0A814GSE3_9BILA</name>
<reference evidence="1" key="1">
    <citation type="submission" date="2021-02" db="EMBL/GenBank/DDBJ databases">
        <authorList>
            <person name="Nowell W R."/>
        </authorList>
    </citation>
    <scope>NUCLEOTIDE SEQUENCE</scope>
    <source>
        <strain evidence="1">Ploen Becks lab</strain>
    </source>
</reference>
<protein>
    <submittedName>
        <fullName evidence="1">Uncharacterized protein</fullName>
    </submittedName>
</protein>
<dbReference type="AlphaFoldDB" id="A0A814GSE3"/>